<dbReference type="GO" id="GO:0031119">
    <property type="term" value="P:tRNA pseudouridine synthesis"/>
    <property type="evidence" value="ECO:0007669"/>
    <property type="project" value="TreeGrafter"/>
</dbReference>
<dbReference type="InterPro" id="IPR020094">
    <property type="entry name" value="TruA/RsuA/RluB/E/F_N"/>
</dbReference>
<dbReference type="EC" id="4.2.1.70" evidence="5"/>
<dbReference type="SUPFAM" id="SSF55120">
    <property type="entry name" value="Pseudouridine synthase"/>
    <property type="match status" value="1"/>
</dbReference>
<dbReference type="InterPro" id="IPR020097">
    <property type="entry name" value="PsdUridine_synth_TruA_a/b_dom"/>
</dbReference>
<dbReference type="GO" id="GO:0004730">
    <property type="term" value="F:pseudouridylate synthase activity"/>
    <property type="evidence" value="ECO:0007669"/>
    <property type="project" value="UniProtKB-EC"/>
</dbReference>
<dbReference type="FunFam" id="3.30.70.580:FF:000001">
    <property type="entry name" value="tRNA pseudouridine synthase A"/>
    <property type="match status" value="1"/>
</dbReference>
<name>A0A1W1B9V1_9ZZZZ</name>
<evidence type="ECO:0000313" key="5">
    <source>
        <dbReference type="EMBL" id="SFV50353.1"/>
    </source>
</evidence>
<dbReference type="GO" id="GO:0009982">
    <property type="term" value="F:pseudouridine synthase activity"/>
    <property type="evidence" value="ECO:0007669"/>
    <property type="project" value="InterPro"/>
</dbReference>
<feature type="domain" description="Pseudouridine synthase I TruA alpha/beta" evidence="4">
    <location>
        <begin position="10"/>
        <end position="107"/>
    </location>
</feature>
<dbReference type="GO" id="GO:0003723">
    <property type="term" value="F:RNA binding"/>
    <property type="evidence" value="ECO:0007669"/>
    <property type="project" value="InterPro"/>
</dbReference>
<keyword evidence="3" id="KW-0413">Isomerase</keyword>
<evidence type="ECO:0000256" key="3">
    <source>
        <dbReference type="ARBA" id="ARBA00023235"/>
    </source>
</evidence>
<dbReference type="InterPro" id="IPR001406">
    <property type="entry name" value="PsdUridine_synth_TruA"/>
</dbReference>
<dbReference type="PANTHER" id="PTHR11142">
    <property type="entry name" value="PSEUDOURIDYLATE SYNTHASE"/>
    <property type="match status" value="1"/>
</dbReference>
<dbReference type="NCBIfam" id="TIGR00071">
    <property type="entry name" value="hisT_truA"/>
    <property type="match status" value="1"/>
</dbReference>
<feature type="domain" description="Pseudouridine synthase I TruA alpha/beta" evidence="4">
    <location>
        <begin position="145"/>
        <end position="245"/>
    </location>
</feature>
<protein>
    <submittedName>
        <fullName evidence="5">tRNA pseudouridine synthase A</fullName>
        <ecNumber evidence="5">4.2.1.70</ecNumber>
    </submittedName>
</protein>
<keyword evidence="2" id="KW-0819">tRNA processing</keyword>
<dbReference type="EMBL" id="FPHD01000007">
    <property type="protein sequence ID" value="SFV50353.1"/>
    <property type="molecule type" value="Genomic_DNA"/>
</dbReference>
<dbReference type="HAMAP" id="MF_00171">
    <property type="entry name" value="TruA"/>
    <property type="match status" value="1"/>
</dbReference>
<dbReference type="InterPro" id="IPR020095">
    <property type="entry name" value="PsdUridine_synth_TruA_C"/>
</dbReference>
<reference evidence="5" key="1">
    <citation type="submission" date="2016-10" db="EMBL/GenBank/DDBJ databases">
        <authorList>
            <person name="de Groot N.N."/>
        </authorList>
    </citation>
    <scope>NUCLEOTIDE SEQUENCE</scope>
</reference>
<dbReference type="Gene3D" id="3.30.70.660">
    <property type="entry name" value="Pseudouridine synthase I, catalytic domain, C-terminal subdomain"/>
    <property type="match status" value="1"/>
</dbReference>
<comment type="similarity">
    <text evidence="1">Belongs to the tRNA pseudouridine synthase TruA family.</text>
</comment>
<gene>
    <name evidence="5" type="ORF">MNB_SV-8-468</name>
</gene>
<dbReference type="InterPro" id="IPR020103">
    <property type="entry name" value="PsdUridine_synth_cat_dom_sf"/>
</dbReference>
<accession>A0A1W1B9V1</accession>
<dbReference type="PIRSF" id="PIRSF001430">
    <property type="entry name" value="tRNA_psdUrid_synth"/>
    <property type="match status" value="1"/>
</dbReference>
<evidence type="ECO:0000259" key="4">
    <source>
        <dbReference type="Pfam" id="PF01416"/>
    </source>
</evidence>
<dbReference type="PANTHER" id="PTHR11142:SF0">
    <property type="entry name" value="TRNA PSEUDOURIDINE SYNTHASE-LIKE 1"/>
    <property type="match status" value="1"/>
</dbReference>
<evidence type="ECO:0000256" key="2">
    <source>
        <dbReference type="ARBA" id="ARBA00022694"/>
    </source>
</evidence>
<proteinExistence type="inferred from homology"/>
<sequence length="245" mass="28366">MQEKCLRVKAIIAYDGSCFFGFQRQTSTPQTVTHAIEEALHSLQIHSAVVGSGRTDAGVHATGQVIHFDLPHFWTDPEKLKVNLNRKLKEIQFKHISIVPNDFHARFSARKRVYRYVFKTKKPSVFEANYIAYYPEFNKDLLLHALHSFEGEHDFNCFHKTGTLTHTTIRTIYQTTYKKVNGYHMIYFQANGFLRSQVRVMVETAMRCAKGELTLGQLQEQLICQKKHITKLAPPQGLYLSRIIY</sequence>
<keyword evidence="5" id="KW-0456">Lyase</keyword>
<dbReference type="AlphaFoldDB" id="A0A1W1B9V1"/>
<dbReference type="CDD" id="cd02570">
    <property type="entry name" value="PseudoU_synth_EcTruA"/>
    <property type="match status" value="1"/>
</dbReference>
<organism evidence="5">
    <name type="scientific">hydrothermal vent metagenome</name>
    <dbReference type="NCBI Taxonomy" id="652676"/>
    <lineage>
        <taxon>unclassified sequences</taxon>
        <taxon>metagenomes</taxon>
        <taxon>ecological metagenomes</taxon>
    </lineage>
</organism>
<dbReference type="Gene3D" id="3.30.70.580">
    <property type="entry name" value="Pseudouridine synthase I, catalytic domain, N-terminal subdomain"/>
    <property type="match status" value="1"/>
</dbReference>
<dbReference type="Pfam" id="PF01416">
    <property type="entry name" value="PseudoU_synth_1"/>
    <property type="match status" value="2"/>
</dbReference>
<evidence type="ECO:0000256" key="1">
    <source>
        <dbReference type="ARBA" id="ARBA00009375"/>
    </source>
</evidence>